<dbReference type="SMART" id="SM00347">
    <property type="entry name" value="HTH_MARR"/>
    <property type="match status" value="1"/>
</dbReference>
<proteinExistence type="predicted"/>
<evidence type="ECO:0000313" key="5">
    <source>
        <dbReference type="EMBL" id="SFI34855.1"/>
    </source>
</evidence>
<accession>A0A1I3HGH4</accession>
<name>A0A1I3HGH4_9RHOB</name>
<keyword evidence="1" id="KW-0805">Transcription regulation</keyword>
<dbReference type="GO" id="GO:0003700">
    <property type="term" value="F:DNA-binding transcription factor activity"/>
    <property type="evidence" value="ECO:0007669"/>
    <property type="project" value="InterPro"/>
</dbReference>
<dbReference type="PROSITE" id="PS50995">
    <property type="entry name" value="HTH_MARR_2"/>
    <property type="match status" value="1"/>
</dbReference>
<sequence length="144" mass="16867">MSDQSGFDLKDFMPYLLNQAADVTSRRFEVCYKSRYGMLRTEWRVVFHLGRYGDMTASDICARARIHKTKVSRAIRALEVKRYLGRTERAHDRRQETLSLTPTGRQVFDDLYREAARFDAQMMAHFDAADQAVLRRLLTRIAEL</sequence>
<evidence type="ECO:0000313" key="6">
    <source>
        <dbReference type="Proteomes" id="UP000199110"/>
    </source>
</evidence>
<dbReference type="STRING" id="390807.SAMN04488095_0588"/>
<dbReference type="Gene3D" id="1.10.10.10">
    <property type="entry name" value="Winged helix-like DNA-binding domain superfamily/Winged helix DNA-binding domain"/>
    <property type="match status" value="1"/>
</dbReference>
<keyword evidence="2" id="KW-0238">DNA-binding</keyword>
<organism evidence="5 6">
    <name type="scientific">Jannaschia pohangensis</name>
    <dbReference type="NCBI Taxonomy" id="390807"/>
    <lineage>
        <taxon>Bacteria</taxon>
        <taxon>Pseudomonadati</taxon>
        <taxon>Pseudomonadota</taxon>
        <taxon>Alphaproteobacteria</taxon>
        <taxon>Rhodobacterales</taxon>
        <taxon>Roseobacteraceae</taxon>
        <taxon>Jannaschia</taxon>
    </lineage>
</organism>
<reference evidence="5 6" key="1">
    <citation type="submission" date="2016-10" db="EMBL/GenBank/DDBJ databases">
        <authorList>
            <person name="de Groot N.N."/>
        </authorList>
    </citation>
    <scope>NUCLEOTIDE SEQUENCE [LARGE SCALE GENOMIC DNA]</scope>
    <source>
        <strain evidence="5 6">DSM 19073</strain>
    </source>
</reference>
<dbReference type="InterPro" id="IPR000835">
    <property type="entry name" value="HTH_MarR-typ"/>
</dbReference>
<dbReference type="InterPro" id="IPR036388">
    <property type="entry name" value="WH-like_DNA-bd_sf"/>
</dbReference>
<keyword evidence="3" id="KW-0804">Transcription</keyword>
<dbReference type="PANTHER" id="PTHR35790">
    <property type="entry name" value="HTH-TYPE TRANSCRIPTIONAL REGULATOR PCHR"/>
    <property type="match status" value="1"/>
</dbReference>
<protein>
    <submittedName>
        <fullName evidence="5">Transcriptional regulator, MarR family</fullName>
    </submittedName>
</protein>
<dbReference type="Pfam" id="PF12802">
    <property type="entry name" value="MarR_2"/>
    <property type="match status" value="1"/>
</dbReference>
<dbReference type="InterPro" id="IPR052067">
    <property type="entry name" value="Metal_resp_HTH_trans_reg"/>
</dbReference>
<evidence type="ECO:0000256" key="2">
    <source>
        <dbReference type="ARBA" id="ARBA00023125"/>
    </source>
</evidence>
<keyword evidence="6" id="KW-1185">Reference proteome</keyword>
<dbReference type="RefSeq" id="WP_092776947.1">
    <property type="nucleotide sequence ID" value="NZ_FORA01000001.1"/>
</dbReference>
<dbReference type="GO" id="GO:0003677">
    <property type="term" value="F:DNA binding"/>
    <property type="evidence" value="ECO:0007669"/>
    <property type="project" value="UniProtKB-KW"/>
</dbReference>
<evidence type="ECO:0000256" key="3">
    <source>
        <dbReference type="ARBA" id="ARBA00023163"/>
    </source>
</evidence>
<dbReference type="Proteomes" id="UP000199110">
    <property type="component" value="Unassembled WGS sequence"/>
</dbReference>
<dbReference type="EMBL" id="FORA01000001">
    <property type="protein sequence ID" value="SFI34855.1"/>
    <property type="molecule type" value="Genomic_DNA"/>
</dbReference>
<dbReference type="AlphaFoldDB" id="A0A1I3HGH4"/>
<dbReference type="SUPFAM" id="SSF46785">
    <property type="entry name" value="Winged helix' DNA-binding domain"/>
    <property type="match status" value="1"/>
</dbReference>
<dbReference type="OrthoDB" id="8906692at2"/>
<dbReference type="PRINTS" id="PR00598">
    <property type="entry name" value="HTHMARR"/>
</dbReference>
<evidence type="ECO:0000256" key="1">
    <source>
        <dbReference type="ARBA" id="ARBA00023015"/>
    </source>
</evidence>
<evidence type="ECO:0000259" key="4">
    <source>
        <dbReference type="PROSITE" id="PS50995"/>
    </source>
</evidence>
<feature type="domain" description="HTH marR-type" evidence="4">
    <location>
        <begin position="10"/>
        <end position="143"/>
    </location>
</feature>
<gene>
    <name evidence="5" type="ORF">SAMN04488095_0588</name>
</gene>
<dbReference type="InterPro" id="IPR036390">
    <property type="entry name" value="WH_DNA-bd_sf"/>
</dbReference>
<dbReference type="PANTHER" id="PTHR35790:SF4">
    <property type="entry name" value="HTH-TYPE TRANSCRIPTIONAL REGULATOR PCHR"/>
    <property type="match status" value="1"/>
</dbReference>